<reference evidence="1 2" key="1">
    <citation type="journal article" date="2007" name="Virology">
        <title>Sequence and annotation of the 369-kb NY-2A and the 345-kb AR158 viruses that infect Chlorella NC64A.</title>
        <authorList>
            <person name="Fitzgerald L.A."/>
            <person name="Graves M.V."/>
            <person name="Li X."/>
            <person name="Feldblyum T."/>
            <person name="Nierman W.C."/>
            <person name="Van Etten J.L."/>
        </authorList>
    </citation>
    <scope>NUCLEOTIDE SEQUENCE [LARGE SCALE GENOMIC DNA]</scope>
    <source>
        <strain evidence="1 2">NY-2A</strain>
    </source>
</reference>
<accession>A7IWY7</accession>
<dbReference type="Proteomes" id="UP000202419">
    <property type="component" value="Segment"/>
</dbReference>
<gene>
    <name evidence="1" type="primary">B462R</name>
    <name evidence="1" type="ORF">NY2A_B462R</name>
</gene>
<keyword evidence="2" id="KW-1185">Reference proteome</keyword>
<proteinExistence type="predicted"/>
<organism evidence="1 2">
    <name type="scientific">Paramecium bursaria Chlorella virus NY2A</name>
    <name type="common">PBCV-NY2A</name>
    <dbReference type="NCBI Taxonomy" id="46021"/>
    <lineage>
        <taxon>Viruses</taxon>
        <taxon>Varidnaviria</taxon>
        <taxon>Bamfordvirae</taxon>
        <taxon>Nucleocytoviricota</taxon>
        <taxon>Megaviricetes</taxon>
        <taxon>Algavirales</taxon>
        <taxon>Phycodnaviridae</taxon>
        <taxon>Chlorovirus</taxon>
        <taxon>Chlorovirus americanus</taxon>
    </lineage>
</organism>
<organismHost>
    <name type="scientific">Chlorella</name>
    <dbReference type="NCBI Taxonomy" id="3071"/>
</organismHost>
<evidence type="ECO:0000313" key="2">
    <source>
        <dbReference type="Proteomes" id="UP000202419"/>
    </source>
</evidence>
<dbReference type="EMBL" id="DQ491002">
    <property type="protein sequence ID" value="ABT14861.1"/>
    <property type="molecule type" value="Genomic_DNA"/>
</dbReference>
<dbReference type="RefSeq" id="YP_001497658.1">
    <property type="nucleotide sequence ID" value="NC_009898.1"/>
</dbReference>
<dbReference type="KEGG" id="vg:5659268"/>
<dbReference type="GeneID" id="5659268"/>
<sequence>MCRYSLGVCNWTQESGVRNRFCYSRICISFLCDDIVCIVELDAQIQSKTLIHSHQFSFSTLTFVFENYL</sequence>
<protein>
    <submittedName>
        <fullName evidence="1">Uncharacterized protein B462R</fullName>
    </submittedName>
</protein>
<name>A7IWY7_PBCVN</name>
<evidence type="ECO:0000313" key="1">
    <source>
        <dbReference type="EMBL" id="ABT14861.1"/>
    </source>
</evidence>